<keyword evidence="7" id="KW-1185">Reference proteome</keyword>
<dbReference type="PROSITE" id="PS51681">
    <property type="entry name" value="SAM_MT_NNMT_PNMT_TEMT"/>
    <property type="match status" value="1"/>
</dbReference>
<reference evidence="6" key="2">
    <citation type="submission" date="2025-09" db="UniProtKB">
        <authorList>
            <consortium name="Ensembl"/>
        </authorList>
    </citation>
    <scope>IDENTIFICATION</scope>
</reference>
<dbReference type="PANTHER" id="PTHR10867">
    <property type="entry name" value="NNMT/PNMT/TEMT FAMILY MEMBER"/>
    <property type="match status" value="1"/>
</dbReference>
<feature type="region of interest" description="Disordered" evidence="5">
    <location>
        <begin position="207"/>
        <end position="226"/>
    </location>
</feature>
<keyword evidence="2" id="KW-0489">Methyltransferase</keyword>
<keyword evidence="4" id="KW-0949">S-adenosyl-L-methionine</keyword>
<dbReference type="InterPro" id="IPR029063">
    <property type="entry name" value="SAM-dependent_MTases_sf"/>
</dbReference>
<evidence type="ECO:0000256" key="5">
    <source>
        <dbReference type="SAM" id="MobiDB-lite"/>
    </source>
</evidence>
<reference evidence="6" key="1">
    <citation type="submission" date="2025-08" db="UniProtKB">
        <authorList>
            <consortium name="Ensembl"/>
        </authorList>
    </citation>
    <scope>IDENTIFICATION</scope>
</reference>
<keyword evidence="3" id="KW-0808">Transferase</keyword>
<sequence length="258" mass="28174">MDAPAVFTDADIYQCCFDPQKVWSPSSPGWSSPDSAPDGLRDDTLLDAGCGPTIYQFLSACEWRTSPWTMDRRGWLPTALPPTTAYMKSLHIFIFCLLAGEKWAAKEEKMRKKVRQVLKCDMTKANPVDPVSLPLADCLLSTLHLEAACKDLTTFCSGLRNVSALVKLGGTCRFSPLYLKANQLMSAIRVSAGWDLCSAHSTSPRSPSCTPAAQGQGNPASLPQPRNRNCTQALSLPCSHIGAELLRSFPLPAMMPFF</sequence>
<dbReference type="Gene3D" id="3.40.50.150">
    <property type="entry name" value="Vaccinia Virus protein VP39"/>
    <property type="match status" value="1"/>
</dbReference>
<protein>
    <submittedName>
        <fullName evidence="6">Uncharacterized protein</fullName>
    </submittedName>
</protein>
<dbReference type="Pfam" id="PF01234">
    <property type="entry name" value="NNMT_PNMT_TEMT"/>
    <property type="match status" value="1"/>
</dbReference>
<dbReference type="InterPro" id="IPR000940">
    <property type="entry name" value="NNMT_TEMT_trans"/>
</dbReference>
<comment type="similarity">
    <text evidence="1">Belongs to the class I-like SAM-binding methyltransferase superfamily. NNMT/PNMT/TEMT family.</text>
</comment>
<dbReference type="Ensembl" id="ENSANIT00000002513.1">
    <property type="protein sequence ID" value="ENSANIP00000002437.1"/>
    <property type="gene ID" value="ENSANIG00000001693.1"/>
</dbReference>
<proteinExistence type="inferred from homology"/>
<name>A0A8B9RQU4_9AVES</name>
<evidence type="ECO:0000313" key="6">
    <source>
        <dbReference type="Ensembl" id="ENSANIP00000002437.1"/>
    </source>
</evidence>
<evidence type="ECO:0000256" key="3">
    <source>
        <dbReference type="ARBA" id="ARBA00022679"/>
    </source>
</evidence>
<dbReference type="GO" id="GO:0032259">
    <property type="term" value="P:methylation"/>
    <property type="evidence" value="ECO:0007669"/>
    <property type="project" value="UniProtKB-KW"/>
</dbReference>
<evidence type="ECO:0000313" key="7">
    <source>
        <dbReference type="Proteomes" id="UP000694541"/>
    </source>
</evidence>
<evidence type="ECO:0000256" key="1">
    <source>
        <dbReference type="ARBA" id="ARBA00007996"/>
    </source>
</evidence>
<dbReference type="SUPFAM" id="SSF53335">
    <property type="entry name" value="S-adenosyl-L-methionine-dependent methyltransferases"/>
    <property type="match status" value="1"/>
</dbReference>
<dbReference type="GO" id="GO:0008170">
    <property type="term" value="F:N-methyltransferase activity"/>
    <property type="evidence" value="ECO:0007669"/>
    <property type="project" value="TreeGrafter"/>
</dbReference>
<dbReference type="Proteomes" id="UP000694541">
    <property type="component" value="Unplaced"/>
</dbReference>
<dbReference type="GO" id="GO:0005829">
    <property type="term" value="C:cytosol"/>
    <property type="evidence" value="ECO:0007669"/>
    <property type="project" value="TreeGrafter"/>
</dbReference>
<dbReference type="PANTHER" id="PTHR10867:SF32">
    <property type="entry name" value="NICOTINAMIDE N-METHYLTRANSFERASE"/>
    <property type="match status" value="1"/>
</dbReference>
<dbReference type="AlphaFoldDB" id="A0A8B9RQU4"/>
<organism evidence="6 7">
    <name type="scientific">Accipiter nisus</name>
    <name type="common">Eurasian sparrowhawk</name>
    <dbReference type="NCBI Taxonomy" id="211598"/>
    <lineage>
        <taxon>Eukaryota</taxon>
        <taxon>Metazoa</taxon>
        <taxon>Chordata</taxon>
        <taxon>Craniata</taxon>
        <taxon>Vertebrata</taxon>
        <taxon>Euteleostomi</taxon>
        <taxon>Archelosauria</taxon>
        <taxon>Archosauria</taxon>
        <taxon>Dinosauria</taxon>
        <taxon>Saurischia</taxon>
        <taxon>Theropoda</taxon>
        <taxon>Coelurosauria</taxon>
        <taxon>Aves</taxon>
        <taxon>Neognathae</taxon>
        <taxon>Neoaves</taxon>
        <taxon>Telluraves</taxon>
        <taxon>Accipitrimorphae</taxon>
        <taxon>Accipitriformes</taxon>
        <taxon>Accipitridae</taxon>
        <taxon>Accipitrinae</taxon>
        <taxon>Accipiter</taxon>
    </lineage>
</organism>
<evidence type="ECO:0000256" key="4">
    <source>
        <dbReference type="ARBA" id="ARBA00022691"/>
    </source>
</evidence>
<evidence type="ECO:0000256" key="2">
    <source>
        <dbReference type="ARBA" id="ARBA00022603"/>
    </source>
</evidence>
<accession>A0A8B9RQU4</accession>